<accession>A0A556QJ02</accession>
<feature type="signal peptide" evidence="2">
    <location>
        <begin position="1"/>
        <end position="21"/>
    </location>
</feature>
<dbReference type="OrthoDB" id="194577at2"/>
<proteinExistence type="predicted"/>
<evidence type="ECO:0000313" key="3">
    <source>
        <dbReference type="EMBL" id="TSJ76620.1"/>
    </source>
</evidence>
<evidence type="ECO:0000256" key="2">
    <source>
        <dbReference type="SAM" id="SignalP"/>
    </source>
</evidence>
<gene>
    <name evidence="3" type="ORF">FPL22_10850</name>
</gene>
<evidence type="ECO:0000313" key="4">
    <source>
        <dbReference type="Proteomes" id="UP000315648"/>
    </source>
</evidence>
<keyword evidence="4" id="KW-1185">Reference proteome</keyword>
<organism evidence="3 4">
    <name type="scientific">Rariglobus hedericola</name>
    <dbReference type="NCBI Taxonomy" id="2597822"/>
    <lineage>
        <taxon>Bacteria</taxon>
        <taxon>Pseudomonadati</taxon>
        <taxon>Verrucomicrobiota</taxon>
        <taxon>Opitutia</taxon>
        <taxon>Opitutales</taxon>
        <taxon>Opitutaceae</taxon>
        <taxon>Rariglobus</taxon>
    </lineage>
</organism>
<protein>
    <submittedName>
        <fullName evidence="3">Uncharacterized protein</fullName>
    </submittedName>
</protein>
<comment type="caution">
    <text evidence="3">The sequence shown here is derived from an EMBL/GenBank/DDBJ whole genome shotgun (WGS) entry which is preliminary data.</text>
</comment>
<evidence type="ECO:0000256" key="1">
    <source>
        <dbReference type="SAM" id="MobiDB-lite"/>
    </source>
</evidence>
<keyword evidence="2" id="KW-0732">Signal</keyword>
<reference evidence="3 4" key="1">
    <citation type="submission" date="2019-07" db="EMBL/GenBank/DDBJ databases">
        <title>Description of 53C-WASEF.</title>
        <authorList>
            <person name="Pitt A."/>
            <person name="Hahn M.W."/>
        </authorList>
    </citation>
    <scope>NUCLEOTIDE SEQUENCE [LARGE SCALE GENOMIC DNA]</scope>
    <source>
        <strain evidence="3 4">53C-WASEF</strain>
    </source>
</reference>
<feature type="region of interest" description="Disordered" evidence="1">
    <location>
        <begin position="434"/>
        <end position="460"/>
    </location>
</feature>
<sequence>MRRLALLFALICVLTNGCVHRSTPSWETRLLPRHELATGTNALDRWRPLLPQLFPNDLALIESLQILTSPMEDSDAAKDAALITWLDSIAPVLNQLVVQPSEAFQLPAISGPETPFPDHQPLRQLAAVRLASLKASWLAGNHPAAINAAVENLRLARAFLKAQEGIVPLIQAAGVWQISLDGVYWLTRQDDLSSEAAALLQAELEADALLARQALIRAFRGEFTFFTQVVIDRLPKTHDVNLLLSSIGSLGMAAPEAPEEGQRALTVPSRDPLDRGATLQASADDIGGWINAFAAGRHPRGFSALHTHTRLRTYANELGAFLIYATEDAPPTEERIKAADTIVATIENPVGKLFLVITTSQWEPLSAHVFRREAQRSALTGLLAWRRLGHPATWEQLIEARLIPAAPADPFSDGALRYETSPLRARIWSLGENGIDDGGQGSGENVGRPLDLTWPATSAR</sequence>
<dbReference type="AlphaFoldDB" id="A0A556QJ02"/>
<dbReference type="Proteomes" id="UP000315648">
    <property type="component" value="Unassembled WGS sequence"/>
</dbReference>
<feature type="chain" id="PRO_5021848003" evidence="2">
    <location>
        <begin position="22"/>
        <end position="460"/>
    </location>
</feature>
<name>A0A556QJ02_9BACT</name>
<dbReference type="RefSeq" id="WP_144230377.1">
    <property type="nucleotide sequence ID" value="NZ_CBCRVV010000029.1"/>
</dbReference>
<dbReference type="EMBL" id="VMBG01000002">
    <property type="protein sequence ID" value="TSJ76620.1"/>
    <property type="molecule type" value="Genomic_DNA"/>
</dbReference>